<dbReference type="Proteomes" id="UP000503018">
    <property type="component" value="Chromosome"/>
</dbReference>
<dbReference type="RefSeq" id="WP_169946099.1">
    <property type="nucleotide sequence ID" value="NZ_CP053015.1"/>
</dbReference>
<dbReference type="NCBIfam" id="TIGR03087">
    <property type="entry name" value="stp1"/>
    <property type="match status" value="1"/>
</dbReference>
<dbReference type="GO" id="GO:0016757">
    <property type="term" value="F:glycosyltransferase activity"/>
    <property type="evidence" value="ECO:0007669"/>
    <property type="project" value="TreeGrafter"/>
</dbReference>
<evidence type="ECO:0000313" key="2">
    <source>
        <dbReference type="Proteomes" id="UP000503018"/>
    </source>
</evidence>
<accession>A0A6M4AWF2</accession>
<dbReference type="KEGG" id="slan:GV829_09420"/>
<dbReference type="CDD" id="cd03801">
    <property type="entry name" value="GT4_PimA-like"/>
    <property type="match status" value="1"/>
</dbReference>
<keyword evidence="1" id="KW-0808">Transferase</keyword>
<evidence type="ECO:0000313" key="1">
    <source>
        <dbReference type="EMBL" id="QJQ32642.1"/>
    </source>
</evidence>
<protein>
    <submittedName>
        <fullName evidence="1">TIGR03087 family PEP-CTERM/XrtA system glycosyltransferase</fullName>
    </submittedName>
</protein>
<dbReference type="PANTHER" id="PTHR12526">
    <property type="entry name" value="GLYCOSYLTRANSFERASE"/>
    <property type="match status" value="1"/>
</dbReference>
<reference evidence="1 2" key="1">
    <citation type="submission" date="2020-01" db="EMBL/GenBank/DDBJ databases">
        <title>Sphingomonas sp. strain CSW-10.</title>
        <authorList>
            <person name="Chen W.-M."/>
        </authorList>
    </citation>
    <scope>NUCLEOTIDE SEQUENCE [LARGE SCALE GENOMIC DNA]</scope>
    <source>
        <strain evidence="1 2">CSW-10</strain>
    </source>
</reference>
<gene>
    <name evidence="1" type="ORF">GV829_09420</name>
</gene>
<dbReference type="SUPFAM" id="SSF53756">
    <property type="entry name" value="UDP-Glycosyltransferase/glycogen phosphorylase"/>
    <property type="match status" value="1"/>
</dbReference>
<dbReference type="PANTHER" id="PTHR12526:SF600">
    <property type="entry name" value="GLYCOSYL TRANSFERASE GROUP 1"/>
    <property type="match status" value="1"/>
</dbReference>
<keyword evidence="2" id="KW-1185">Reference proteome</keyword>
<dbReference type="Gene3D" id="3.40.50.2000">
    <property type="entry name" value="Glycogen Phosphorylase B"/>
    <property type="match status" value="2"/>
</dbReference>
<sequence length="402" mass="43544">MGEILFLAHRAPWPPDRGDRIRSWHVLRALASMATVHVAAFADHEEDRATAQPVLDRLCRTSHVEVRTASRAGAAIRTLPRLQPLSLGLFGSATMAEHVDLILSTRPISHVFAFSCQMAQFVPARFSGTFVMDFVDVDSAKFSAYARDDGALSPMRYIHAYEGWRLAAWERMVAHRANLSLFVSEAEAALFRQRSGMDCSRVRAIENGIDLDHFRPGCVDSPADGEGPLIVFTGQMDYRPNIEAVSGFVRDTLPLIAVRHPDARFAIVGRAPTPEVRALAGQLRVIVTGEVPDTRPWLAAADVVVAPLAVARGVQNKLLEAMAMGRPVVSSPAAAEGIDAMPGRELRVAATAREMADDIIAIVEDPAAALAMGQAARTRMEARYGWDATLAPLSRIIAGAAA</sequence>
<organism evidence="1 2">
    <name type="scientific">Sphingomonas lacunae</name>
    <dbReference type="NCBI Taxonomy" id="2698828"/>
    <lineage>
        <taxon>Bacteria</taxon>
        <taxon>Pseudomonadati</taxon>
        <taxon>Pseudomonadota</taxon>
        <taxon>Alphaproteobacteria</taxon>
        <taxon>Sphingomonadales</taxon>
        <taxon>Sphingomonadaceae</taxon>
        <taxon>Sphingomonas</taxon>
    </lineage>
</organism>
<dbReference type="Pfam" id="PF13692">
    <property type="entry name" value="Glyco_trans_1_4"/>
    <property type="match status" value="1"/>
</dbReference>
<name>A0A6M4AWF2_9SPHN</name>
<dbReference type="InterPro" id="IPR017521">
    <property type="entry name" value="Sugar_tfrase_PEP-CTERM_Stp1"/>
</dbReference>
<proteinExistence type="predicted"/>
<dbReference type="AlphaFoldDB" id="A0A6M4AWF2"/>
<dbReference type="EMBL" id="CP053015">
    <property type="protein sequence ID" value="QJQ32642.1"/>
    <property type="molecule type" value="Genomic_DNA"/>
</dbReference>